<feature type="compositionally biased region" description="Low complexity" evidence="2">
    <location>
        <begin position="49"/>
        <end position="58"/>
    </location>
</feature>
<keyword evidence="1 5" id="KW-0378">Hydrolase</keyword>
<evidence type="ECO:0000313" key="5">
    <source>
        <dbReference type="EMBL" id="CAA9259271.1"/>
    </source>
</evidence>
<dbReference type="GO" id="GO:0009253">
    <property type="term" value="P:peptidoglycan catabolic process"/>
    <property type="evidence" value="ECO:0007669"/>
    <property type="project" value="InterPro"/>
</dbReference>
<proteinExistence type="predicted"/>
<evidence type="ECO:0000259" key="4">
    <source>
        <dbReference type="SMART" id="SM00646"/>
    </source>
</evidence>
<dbReference type="PROSITE" id="PS51257">
    <property type="entry name" value="PROKAR_LIPOPROTEIN"/>
    <property type="match status" value="1"/>
</dbReference>
<evidence type="ECO:0000256" key="2">
    <source>
        <dbReference type="SAM" id="MobiDB-lite"/>
    </source>
</evidence>
<evidence type="ECO:0000256" key="1">
    <source>
        <dbReference type="ARBA" id="ARBA00022801"/>
    </source>
</evidence>
<dbReference type="GO" id="GO:0030288">
    <property type="term" value="C:outer membrane-bounded periplasmic space"/>
    <property type="evidence" value="ECO:0007669"/>
    <property type="project" value="TreeGrafter"/>
</dbReference>
<reference evidence="5" key="1">
    <citation type="submission" date="2020-02" db="EMBL/GenBank/DDBJ databases">
        <authorList>
            <person name="Meier V. D."/>
        </authorList>
    </citation>
    <scope>NUCLEOTIDE SEQUENCE</scope>
    <source>
        <strain evidence="5">AVDCRST_MAG54</strain>
    </source>
</reference>
<dbReference type="SMART" id="SM00646">
    <property type="entry name" value="Ami_3"/>
    <property type="match status" value="1"/>
</dbReference>
<keyword evidence="3" id="KW-0732">Signal</keyword>
<gene>
    <name evidence="5" type="ORF">AVDCRST_MAG54-2402</name>
</gene>
<accession>A0A6J4IT30</accession>
<organism evidence="5">
    <name type="scientific">uncultured Actinomycetospora sp</name>
    <dbReference type="NCBI Taxonomy" id="1135996"/>
    <lineage>
        <taxon>Bacteria</taxon>
        <taxon>Bacillati</taxon>
        <taxon>Actinomycetota</taxon>
        <taxon>Actinomycetes</taxon>
        <taxon>Pseudonocardiales</taxon>
        <taxon>Pseudonocardiaceae</taxon>
        <taxon>Actinomycetospora</taxon>
        <taxon>environmental samples</taxon>
    </lineage>
</organism>
<dbReference type="AlphaFoldDB" id="A0A6J4IT30"/>
<evidence type="ECO:0000256" key="3">
    <source>
        <dbReference type="SAM" id="SignalP"/>
    </source>
</evidence>
<dbReference type="CDD" id="cd02696">
    <property type="entry name" value="MurNAc-LAA"/>
    <property type="match status" value="1"/>
</dbReference>
<name>A0A6J4IT30_9PSEU</name>
<protein>
    <submittedName>
        <fullName evidence="5">N-acetylmuramoyl-L-alanine amidase</fullName>
        <ecNumber evidence="5">3.5.1.28</ecNumber>
    </submittedName>
</protein>
<feature type="region of interest" description="Disordered" evidence="2">
    <location>
        <begin position="24"/>
        <end position="58"/>
    </location>
</feature>
<dbReference type="SUPFAM" id="SSF53187">
    <property type="entry name" value="Zn-dependent exopeptidases"/>
    <property type="match status" value="1"/>
</dbReference>
<feature type="chain" id="PRO_5039182441" evidence="3">
    <location>
        <begin position="20"/>
        <end position="273"/>
    </location>
</feature>
<dbReference type="InterPro" id="IPR050695">
    <property type="entry name" value="N-acetylmuramoyl_amidase_3"/>
</dbReference>
<feature type="signal peptide" evidence="3">
    <location>
        <begin position="1"/>
        <end position="19"/>
    </location>
</feature>
<dbReference type="PANTHER" id="PTHR30404">
    <property type="entry name" value="N-ACETYLMURAMOYL-L-ALANINE AMIDASE"/>
    <property type="match status" value="1"/>
</dbReference>
<dbReference type="PANTHER" id="PTHR30404:SF0">
    <property type="entry name" value="N-ACETYLMURAMOYL-L-ALANINE AMIDASE AMIC"/>
    <property type="match status" value="1"/>
</dbReference>
<feature type="domain" description="MurNAc-LAA" evidence="4">
    <location>
        <begin position="147"/>
        <end position="268"/>
    </location>
</feature>
<dbReference type="Pfam" id="PF01520">
    <property type="entry name" value="Amidase_3"/>
    <property type="match status" value="1"/>
</dbReference>
<dbReference type="EMBL" id="CADCTH010000309">
    <property type="protein sequence ID" value="CAA9259271.1"/>
    <property type="molecule type" value="Genomic_DNA"/>
</dbReference>
<dbReference type="InterPro" id="IPR002508">
    <property type="entry name" value="MurNAc-LAA_cat"/>
</dbReference>
<dbReference type="Gene3D" id="3.40.630.40">
    <property type="entry name" value="Zn-dependent exopeptidases"/>
    <property type="match status" value="1"/>
</dbReference>
<dbReference type="EC" id="3.5.1.28" evidence="5"/>
<sequence>MRHLFLPVLLVLLAACGAADPLAPAPAPSPSSAAVPLPGARSGPPPTTGLPTTAAPRGPAPVVVLDPGHNWGNAAAADEIAREVPDGRGGTKPCNTTGTETADGYAEHAFAFDVAARVTRLLTARGVVVRSTRDDDDGVGPGVDRRAAIADDAGAALSVSIHADSGPAGGRGFHVALADPPLAPSQRAPSAALGDALVAGLEAQGFTPSTYRGEDGLDPRPDLAGLNHARVPAALVECASMADPAEARVVEDPAVRERYAEGIATGILRTLGR</sequence>
<feature type="compositionally biased region" description="Low complexity" evidence="2">
    <location>
        <begin position="30"/>
        <end position="40"/>
    </location>
</feature>
<dbReference type="GO" id="GO:0008745">
    <property type="term" value="F:N-acetylmuramoyl-L-alanine amidase activity"/>
    <property type="evidence" value="ECO:0007669"/>
    <property type="project" value="UniProtKB-EC"/>
</dbReference>